<feature type="transmembrane region" description="Helical" evidence="7">
    <location>
        <begin position="358"/>
        <end position="389"/>
    </location>
</feature>
<dbReference type="GO" id="GO:0016020">
    <property type="term" value="C:membrane"/>
    <property type="evidence" value="ECO:0007669"/>
    <property type="project" value="UniProtKB-SubCell"/>
</dbReference>
<feature type="chain" id="PRO_5002080484" evidence="8">
    <location>
        <begin position="24"/>
        <end position="735"/>
    </location>
</feature>
<evidence type="ECO:0000256" key="3">
    <source>
        <dbReference type="ARBA" id="ARBA00022692"/>
    </source>
</evidence>
<evidence type="ECO:0000313" key="12">
    <source>
        <dbReference type="Proteomes" id="UP000030854"/>
    </source>
</evidence>
<evidence type="ECO:0000259" key="10">
    <source>
        <dbReference type="SMART" id="SM01320"/>
    </source>
</evidence>
<feature type="transmembrane region" description="Helical" evidence="7">
    <location>
        <begin position="586"/>
        <end position="615"/>
    </location>
</feature>
<sequence>MMLLLFDINLIFIITSFFHLARGSQILRTSSFISCLPESNITVQNLDIKYNADEKQVTFDVAGTSTSEQNVTAQLNVIAYGINVYQKSFDPCSSSTYVSHLCPVPEGEFLATGTQVIPDEYASQIPGIAFSVPDISATATLQLKALDTDVDVACIKANVNNGKTAHTPAVSYVAAGIAGAALIMTGATTVGAAAGAAGGGLHSVGNSAHITGTTTPSFIEVFSWFQGLAMNGMISVNYPPVYRSFTRNFAFSTGLIPWTAMQSSIDNFRALTGGNLTGNSVQYLKDSKKGYVIGASKISQRAYHSVITIRDTNSNSVDSIRMGTVSNTTSNSLSKAETTINGIKAYVEELSVPEANTFLTVLLIVACVIATIVVGILLFKVILETWALFGSFPKSLAGFRKHYWATMARSIVQLILVLYGIWVLYCIFQFTNGDSWAAKTLAAASLTVASGVLMYFAFKILKTANKLKEMDGDASGLYKDKKNWLKYSMFYDSYSKDYWWMFLPVILYMFAKGCILAAGNGHGLGQTISQLIIELLMLGLLLWKRPFERRSGNVINIIIQIVRGLSVACILVFVEELGISQTTQTVTGVVLIACQSILTGVLAILIATNAIIMFCKQNPHRKRRKAATKDSDDLDFFDSSTSKNSLSIDTHTVSGGMNFDSDTKYTFKGPDLKIKNTRTSSEPINMYEVSLPNRQSKPYFRAERGHRSESLDGLIDNSLREPYTQNLGTYRGVAF</sequence>
<feature type="signal peptide" evidence="8">
    <location>
        <begin position="1"/>
        <end position="23"/>
    </location>
</feature>
<feature type="transmembrane region" description="Helical" evidence="7">
    <location>
        <begin position="436"/>
        <end position="458"/>
    </location>
</feature>
<feature type="transmembrane region" description="Helical" evidence="7">
    <location>
        <begin position="555"/>
        <end position="574"/>
    </location>
</feature>
<keyword evidence="4 8" id="KW-0732">Signal</keyword>
<reference evidence="11 12" key="1">
    <citation type="journal article" date="2014" name="BMC Genomics">
        <title>Adaptive genomic structural variation in the grape powdery mildew pathogen, Erysiphe necator.</title>
        <authorList>
            <person name="Jones L."/>
            <person name="Riaz S."/>
            <person name="Morales-Cruz A."/>
            <person name="Amrine K.C."/>
            <person name="McGuire B."/>
            <person name="Gubler W.D."/>
            <person name="Walker M.A."/>
            <person name="Cantu D."/>
        </authorList>
    </citation>
    <scope>NUCLEOTIDE SEQUENCE [LARGE SCALE GENOMIC DNA]</scope>
    <source>
        <strain evidence="12">c</strain>
    </source>
</reference>
<dbReference type="PANTHER" id="PTHR31145">
    <property type="entry name" value="INTEGRAL MEMBRANE PROTEIN (AFU_ORTHOLOGUE AFUA_7G01610)"/>
    <property type="match status" value="1"/>
</dbReference>
<keyword evidence="12" id="KW-1185">Reference proteome</keyword>
<feature type="transmembrane region" description="Helical" evidence="7">
    <location>
        <begin position="498"/>
        <end position="518"/>
    </location>
</feature>
<dbReference type="AlphaFoldDB" id="A0A0B1P511"/>
<dbReference type="Proteomes" id="UP000030854">
    <property type="component" value="Unassembled WGS sequence"/>
</dbReference>
<name>A0A0B1P511_UNCNE</name>
<keyword evidence="11" id="KW-0675">Receptor</keyword>
<keyword evidence="6 7" id="KW-0472">Membrane</keyword>
<evidence type="ECO:0000256" key="7">
    <source>
        <dbReference type="SAM" id="Phobius"/>
    </source>
</evidence>
<comment type="caution">
    <text evidence="11">The sequence shown here is derived from an EMBL/GenBank/DDBJ whole genome shotgun (WGS) entry which is preliminary data.</text>
</comment>
<proteinExistence type="inferred from homology"/>
<dbReference type="EMBL" id="JNVN01002611">
    <property type="protein sequence ID" value="KHJ31749.1"/>
    <property type="molecule type" value="Genomic_DNA"/>
</dbReference>
<dbReference type="InterPro" id="IPR040241">
    <property type="entry name" value="TRP_Flc/Pkd2-like"/>
</dbReference>
<dbReference type="HOGENOM" id="CLU_013753_0_0_1"/>
<evidence type="ECO:0000256" key="5">
    <source>
        <dbReference type="ARBA" id="ARBA00022989"/>
    </source>
</evidence>
<comment type="subcellular location">
    <subcellularLocation>
        <location evidence="1">Membrane</location>
        <topology evidence="1">Multi-pass membrane protein</topology>
    </subcellularLocation>
</comment>
<dbReference type="SMART" id="SM01320">
    <property type="entry name" value="TRP_N"/>
    <property type="match status" value="1"/>
</dbReference>
<evidence type="ECO:0000256" key="4">
    <source>
        <dbReference type="ARBA" id="ARBA00022729"/>
    </source>
</evidence>
<evidence type="ECO:0000256" key="1">
    <source>
        <dbReference type="ARBA" id="ARBA00004141"/>
    </source>
</evidence>
<evidence type="ECO:0000256" key="8">
    <source>
        <dbReference type="SAM" id="SignalP"/>
    </source>
</evidence>
<protein>
    <submittedName>
        <fullName evidence="11">Putative transient receptor potential ion channel</fullName>
    </submittedName>
</protein>
<feature type="domain" description="ML-like" evidence="10">
    <location>
        <begin position="25"/>
        <end position="166"/>
    </location>
</feature>
<keyword evidence="3 7" id="KW-0812">Transmembrane</keyword>
<dbReference type="STRING" id="52586.A0A0B1P511"/>
<dbReference type="Pfam" id="PF14558">
    <property type="entry name" value="TRP_N"/>
    <property type="match status" value="1"/>
</dbReference>
<organism evidence="11 12">
    <name type="scientific">Uncinula necator</name>
    <name type="common">Grape powdery mildew</name>
    <dbReference type="NCBI Taxonomy" id="52586"/>
    <lineage>
        <taxon>Eukaryota</taxon>
        <taxon>Fungi</taxon>
        <taxon>Dikarya</taxon>
        <taxon>Ascomycota</taxon>
        <taxon>Pezizomycotina</taxon>
        <taxon>Leotiomycetes</taxon>
        <taxon>Erysiphales</taxon>
        <taxon>Erysiphaceae</taxon>
        <taxon>Erysiphe</taxon>
    </lineage>
</organism>
<gene>
    <name evidence="11" type="ORF">EV44_g0071</name>
</gene>
<keyword evidence="5 7" id="KW-1133">Transmembrane helix</keyword>
<feature type="transmembrane region" description="Helical" evidence="7">
    <location>
        <begin position="524"/>
        <end position="543"/>
    </location>
</feature>
<dbReference type="InterPro" id="IPR032800">
    <property type="entry name" value="TRP_N"/>
</dbReference>
<dbReference type="Pfam" id="PF06011">
    <property type="entry name" value="TRP"/>
    <property type="match status" value="1"/>
</dbReference>
<dbReference type="OMA" id="KSYWWIF"/>
<dbReference type="SMART" id="SM00737">
    <property type="entry name" value="ML"/>
    <property type="match status" value="1"/>
</dbReference>
<dbReference type="GO" id="GO:0055085">
    <property type="term" value="P:transmembrane transport"/>
    <property type="evidence" value="ECO:0007669"/>
    <property type="project" value="TreeGrafter"/>
</dbReference>
<comment type="similarity">
    <text evidence="2">Belongs to the transient receptor potential (TRP) ion channel family.</text>
</comment>
<dbReference type="GO" id="GO:0009272">
    <property type="term" value="P:fungal-type cell wall biogenesis"/>
    <property type="evidence" value="ECO:0007669"/>
    <property type="project" value="TreeGrafter"/>
</dbReference>
<dbReference type="PANTHER" id="PTHR31145:SF5">
    <property type="entry name" value="DUF907 DOMAIN PROTEIN (AFU_ORTHOLOGUE AFUA_2G06100)"/>
    <property type="match status" value="1"/>
</dbReference>
<evidence type="ECO:0000256" key="6">
    <source>
        <dbReference type="ARBA" id="ARBA00023136"/>
    </source>
</evidence>
<evidence type="ECO:0000256" key="2">
    <source>
        <dbReference type="ARBA" id="ARBA00010642"/>
    </source>
</evidence>
<evidence type="ECO:0000313" key="11">
    <source>
        <dbReference type="EMBL" id="KHJ31749.1"/>
    </source>
</evidence>
<feature type="domain" description="MD-2-related lipid-recognition" evidence="9">
    <location>
        <begin position="32"/>
        <end position="159"/>
    </location>
</feature>
<evidence type="ECO:0000259" key="9">
    <source>
        <dbReference type="SMART" id="SM00737"/>
    </source>
</evidence>
<dbReference type="InterPro" id="IPR010308">
    <property type="entry name" value="TRP_C"/>
</dbReference>
<dbReference type="InterPro" id="IPR003172">
    <property type="entry name" value="ML_dom"/>
</dbReference>
<accession>A0A0B1P511</accession>
<feature type="transmembrane region" description="Helical" evidence="7">
    <location>
        <begin position="410"/>
        <end position="430"/>
    </location>
</feature>